<feature type="compositionally biased region" description="Low complexity" evidence="1">
    <location>
        <begin position="269"/>
        <end position="284"/>
    </location>
</feature>
<evidence type="ECO:0000256" key="1">
    <source>
        <dbReference type="SAM" id="MobiDB-lite"/>
    </source>
</evidence>
<comment type="caution">
    <text evidence="2">The sequence shown here is derived from an EMBL/GenBank/DDBJ whole genome shotgun (WGS) entry which is preliminary data.</text>
</comment>
<feature type="region of interest" description="Disordered" evidence="1">
    <location>
        <begin position="302"/>
        <end position="322"/>
    </location>
</feature>
<gene>
    <name evidence="2" type="ORF">Tci_445906</name>
</gene>
<dbReference type="AlphaFoldDB" id="A0A699HRV0"/>
<reference evidence="2" key="1">
    <citation type="journal article" date="2019" name="Sci. Rep.">
        <title>Draft genome of Tanacetum cinerariifolium, the natural source of mosquito coil.</title>
        <authorList>
            <person name="Yamashiro T."/>
            <person name="Shiraishi A."/>
            <person name="Satake H."/>
            <person name="Nakayama K."/>
        </authorList>
    </citation>
    <scope>NUCLEOTIDE SEQUENCE</scope>
</reference>
<proteinExistence type="predicted"/>
<feature type="non-terminal residue" evidence="2">
    <location>
        <position position="396"/>
    </location>
</feature>
<name>A0A699HRV0_TANCI</name>
<dbReference type="EMBL" id="BKCJ010205085">
    <property type="protein sequence ID" value="GEY73932.1"/>
    <property type="molecule type" value="Genomic_DNA"/>
</dbReference>
<sequence>MESLNPQMVAVAKLPLLNPNEFDLWKIRIEQYFLMTYYSLWEVILNGDSPTLTRIVDGFVQVIAPTTTEHQLEILEKSTIRVENSHYDLEEQSLDDLFNNLKIYEAEVKGSSSSSHNTKNIAFLSSNYTDSTNKSVSVVPSVSAASSNASVSTLPNVDSLSDAMAMLTMRARRFLQKTRRNQGVNGTAAIRFDMSKVKCYNFHRRCHFSRECRSPKENRNKDTPRRTIPVEVSTLNALVSQCDVVGGHDWSFQADEEPTSYALMAYASSGSSSSSRSDNESQVSDKNGLGYDSQVFNSQVFDYEEPDDSVPKSPMNDRYKSGEGYHVVPPPYTRTFMPLKPNFVFNDAPNASEIVTDVVNDELSLNKPTEDMSKTLRPDAPIIKDWIFYSEDETEN</sequence>
<protein>
    <submittedName>
        <fullName evidence="2">Uncharacterized protein</fullName>
    </submittedName>
</protein>
<evidence type="ECO:0000313" key="2">
    <source>
        <dbReference type="EMBL" id="GEY73932.1"/>
    </source>
</evidence>
<accession>A0A699HRV0</accession>
<organism evidence="2">
    <name type="scientific">Tanacetum cinerariifolium</name>
    <name type="common">Dalmatian daisy</name>
    <name type="synonym">Chrysanthemum cinerariifolium</name>
    <dbReference type="NCBI Taxonomy" id="118510"/>
    <lineage>
        <taxon>Eukaryota</taxon>
        <taxon>Viridiplantae</taxon>
        <taxon>Streptophyta</taxon>
        <taxon>Embryophyta</taxon>
        <taxon>Tracheophyta</taxon>
        <taxon>Spermatophyta</taxon>
        <taxon>Magnoliopsida</taxon>
        <taxon>eudicotyledons</taxon>
        <taxon>Gunneridae</taxon>
        <taxon>Pentapetalae</taxon>
        <taxon>asterids</taxon>
        <taxon>campanulids</taxon>
        <taxon>Asterales</taxon>
        <taxon>Asteraceae</taxon>
        <taxon>Asteroideae</taxon>
        <taxon>Anthemideae</taxon>
        <taxon>Anthemidinae</taxon>
        <taxon>Tanacetum</taxon>
    </lineage>
</organism>
<feature type="region of interest" description="Disordered" evidence="1">
    <location>
        <begin position="269"/>
        <end position="290"/>
    </location>
</feature>